<comment type="caution">
    <text evidence="1">The sequence shown here is derived from an EMBL/GenBank/DDBJ whole genome shotgun (WGS) entry which is preliminary data.</text>
</comment>
<proteinExistence type="predicted"/>
<dbReference type="Proteomes" id="UP000266841">
    <property type="component" value="Unassembled WGS sequence"/>
</dbReference>
<evidence type="ECO:0000313" key="1">
    <source>
        <dbReference type="EMBL" id="EJK66734.1"/>
    </source>
</evidence>
<organism evidence="1 2">
    <name type="scientific">Thalassiosira oceanica</name>
    <name type="common">Marine diatom</name>
    <dbReference type="NCBI Taxonomy" id="159749"/>
    <lineage>
        <taxon>Eukaryota</taxon>
        <taxon>Sar</taxon>
        <taxon>Stramenopiles</taxon>
        <taxon>Ochrophyta</taxon>
        <taxon>Bacillariophyta</taxon>
        <taxon>Coscinodiscophyceae</taxon>
        <taxon>Thalassiosirophycidae</taxon>
        <taxon>Thalassiosirales</taxon>
        <taxon>Thalassiosiraceae</taxon>
        <taxon>Thalassiosira</taxon>
    </lineage>
</organism>
<accession>K0SP40</accession>
<evidence type="ECO:0000313" key="2">
    <source>
        <dbReference type="Proteomes" id="UP000266841"/>
    </source>
</evidence>
<reference evidence="1 2" key="1">
    <citation type="journal article" date="2012" name="Genome Biol.">
        <title>Genome and low-iron response of an oceanic diatom adapted to chronic iron limitation.</title>
        <authorList>
            <person name="Lommer M."/>
            <person name="Specht M."/>
            <person name="Roy A.S."/>
            <person name="Kraemer L."/>
            <person name="Andreson R."/>
            <person name="Gutowska M.A."/>
            <person name="Wolf J."/>
            <person name="Bergner S.V."/>
            <person name="Schilhabel M.B."/>
            <person name="Klostermeier U.C."/>
            <person name="Beiko R.G."/>
            <person name="Rosenstiel P."/>
            <person name="Hippler M."/>
            <person name="Laroche J."/>
        </authorList>
    </citation>
    <scope>NUCLEOTIDE SEQUENCE [LARGE SCALE GENOMIC DNA]</scope>
    <source>
        <strain evidence="1 2">CCMP1005</strain>
    </source>
</reference>
<protein>
    <submittedName>
        <fullName evidence="1">Uncharacterized protein</fullName>
    </submittedName>
</protein>
<dbReference type="AlphaFoldDB" id="K0SP40"/>
<name>K0SP40_THAOC</name>
<dbReference type="OrthoDB" id="39767at2759"/>
<feature type="non-terminal residue" evidence="1">
    <location>
        <position position="81"/>
    </location>
</feature>
<dbReference type="EMBL" id="AGNL01014383">
    <property type="protein sequence ID" value="EJK66734.1"/>
    <property type="molecule type" value="Genomic_DNA"/>
</dbReference>
<sequence length="81" mass="9123">MEYEQWEHTKGQCEATLVEERGYVVFRGNAPKLEREEEDGSGSFQTWGEENGQRFAAVPFYHATSEDLEEGEDGETGSSEG</sequence>
<gene>
    <name evidence="1" type="ORF">THAOC_12314</name>
</gene>
<keyword evidence="2" id="KW-1185">Reference proteome</keyword>